<dbReference type="AlphaFoldDB" id="A0A183HLJ6"/>
<sequence>MKNMKDVGVVEFTYKNAGSKCNDSRDVRRFCIEIANEVKIREYADSSAIRDVIVRSTPQDSGKLSTTIEYPSDISDFYGCNTPENLSNEYEYSGYDSDDQFVHGDGFPWELF</sequence>
<evidence type="ECO:0000313" key="2">
    <source>
        <dbReference type="Proteomes" id="UP000267606"/>
    </source>
</evidence>
<proteinExistence type="predicted"/>
<organism evidence="3">
    <name type="scientific">Onchocerca flexuosa</name>
    <dbReference type="NCBI Taxonomy" id="387005"/>
    <lineage>
        <taxon>Eukaryota</taxon>
        <taxon>Metazoa</taxon>
        <taxon>Ecdysozoa</taxon>
        <taxon>Nematoda</taxon>
        <taxon>Chromadorea</taxon>
        <taxon>Rhabditida</taxon>
        <taxon>Spirurina</taxon>
        <taxon>Spiruromorpha</taxon>
        <taxon>Filarioidea</taxon>
        <taxon>Onchocercidae</taxon>
        <taxon>Onchocerca</taxon>
    </lineage>
</organism>
<evidence type="ECO:0000313" key="1">
    <source>
        <dbReference type="EMBL" id="VDO55268.1"/>
    </source>
</evidence>
<reference evidence="1 2" key="2">
    <citation type="submission" date="2018-11" db="EMBL/GenBank/DDBJ databases">
        <authorList>
            <consortium name="Pathogen Informatics"/>
        </authorList>
    </citation>
    <scope>NUCLEOTIDE SEQUENCE [LARGE SCALE GENOMIC DNA]</scope>
</reference>
<reference evidence="3" key="1">
    <citation type="submission" date="2016-06" db="UniProtKB">
        <authorList>
            <consortium name="WormBaseParasite"/>
        </authorList>
    </citation>
    <scope>IDENTIFICATION</scope>
</reference>
<dbReference type="WBParaSite" id="OFLC_0000835701-mRNA-1">
    <property type="protein sequence ID" value="OFLC_0000835701-mRNA-1"/>
    <property type="gene ID" value="OFLC_0000835701"/>
</dbReference>
<keyword evidence="2" id="KW-1185">Reference proteome</keyword>
<dbReference type="EMBL" id="UZAJ01009379">
    <property type="protein sequence ID" value="VDO55268.1"/>
    <property type="molecule type" value="Genomic_DNA"/>
</dbReference>
<evidence type="ECO:0000313" key="3">
    <source>
        <dbReference type="WBParaSite" id="OFLC_0000835701-mRNA-1"/>
    </source>
</evidence>
<name>A0A183HLJ6_9BILA</name>
<protein>
    <submittedName>
        <fullName evidence="3">Fibrinogen C-terminal domain-containing protein</fullName>
    </submittedName>
</protein>
<gene>
    <name evidence="1" type="ORF">OFLC_LOCUS8358</name>
</gene>
<dbReference type="Proteomes" id="UP000267606">
    <property type="component" value="Unassembled WGS sequence"/>
</dbReference>
<accession>A0A183HLJ6</accession>